<dbReference type="CDD" id="cd18787">
    <property type="entry name" value="SF2_C_DEAD"/>
    <property type="match status" value="1"/>
</dbReference>
<dbReference type="SMART" id="SM00490">
    <property type="entry name" value="HELICc"/>
    <property type="match status" value="1"/>
</dbReference>
<evidence type="ECO:0000259" key="9">
    <source>
        <dbReference type="PROSITE" id="PS51194"/>
    </source>
</evidence>
<keyword evidence="12" id="KW-1185">Reference proteome</keyword>
<keyword evidence="1" id="KW-0547">Nucleotide-binding</keyword>
<keyword evidence="3 11" id="KW-0347">Helicase</keyword>
<dbReference type="PANTHER" id="PTHR47959:SF17">
    <property type="entry name" value="ATP-DEPENDENT RNA HELICASE DEAD BOX FAMILY"/>
    <property type="match status" value="1"/>
</dbReference>
<feature type="domain" description="Helicase ATP-binding" evidence="8">
    <location>
        <begin position="51"/>
        <end position="228"/>
    </location>
</feature>
<dbReference type="SUPFAM" id="SSF52540">
    <property type="entry name" value="P-loop containing nucleoside triphosphate hydrolases"/>
    <property type="match status" value="1"/>
</dbReference>
<reference evidence="11 12" key="1">
    <citation type="submission" date="2024-01" db="EMBL/GenBank/DDBJ databases">
        <title>Uliginosibacterium soil sp. nov.</title>
        <authorList>
            <person name="Lv Y."/>
        </authorList>
    </citation>
    <scope>NUCLEOTIDE SEQUENCE [LARGE SCALE GENOMIC DNA]</scope>
    <source>
        <strain evidence="11 12">H3</strain>
    </source>
</reference>
<dbReference type="InterPro" id="IPR014001">
    <property type="entry name" value="Helicase_ATP-bd"/>
</dbReference>
<dbReference type="Gene3D" id="3.40.50.300">
    <property type="entry name" value="P-loop containing nucleotide triphosphate hydrolases"/>
    <property type="match status" value="2"/>
</dbReference>
<protein>
    <submittedName>
        <fullName evidence="11">DEAD/DEAH box helicase</fullName>
        <ecNumber evidence="11">3.6.4.-</ecNumber>
    </submittedName>
</protein>
<name>A0ABU6K2K5_9RHOO</name>
<evidence type="ECO:0000256" key="3">
    <source>
        <dbReference type="ARBA" id="ARBA00022806"/>
    </source>
</evidence>
<feature type="short sequence motif" description="Q motif" evidence="6">
    <location>
        <begin position="20"/>
        <end position="48"/>
    </location>
</feature>
<dbReference type="PANTHER" id="PTHR47959">
    <property type="entry name" value="ATP-DEPENDENT RNA HELICASE RHLE-RELATED"/>
    <property type="match status" value="1"/>
</dbReference>
<dbReference type="RefSeq" id="WP_327598846.1">
    <property type="nucleotide sequence ID" value="NZ_JAYXHS010000001.1"/>
</dbReference>
<feature type="domain" description="DEAD-box RNA helicase Q" evidence="10">
    <location>
        <begin position="20"/>
        <end position="48"/>
    </location>
</feature>
<dbReference type="InterPro" id="IPR011545">
    <property type="entry name" value="DEAD/DEAH_box_helicase_dom"/>
</dbReference>
<evidence type="ECO:0000259" key="8">
    <source>
        <dbReference type="PROSITE" id="PS51192"/>
    </source>
</evidence>
<comment type="similarity">
    <text evidence="5">Belongs to the DEAD box helicase family.</text>
</comment>
<dbReference type="InterPro" id="IPR050079">
    <property type="entry name" value="DEAD_box_RNA_helicase"/>
</dbReference>
<dbReference type="InterPro" id="IPR001650">
    <property type="entry name" value="Helicase_C-like"/>
</dbReference>
<evidence type="ECO:0000256" key="1">
    <source>
        <dbReference type="ARBA" id="ARBA00022741"/>
    </source>
</evidence>
<evidence type="ECO:0000313" key="12">
    <source>
        <dbReference type="Proteomes" id="UP001331561"/>
    </source>
</evidence>
<proteinExistence type="inferred from homology"/>
<feature type="compositionally biased region" description="Low complexity" evidence="7">
    <location>
        <begin position="7"/>
        <end position="21"/>
    </location>
</feature>
<evidence type="ECO:0000256" key="2">
    <source>
        <dbReference type="ARBA" id="ARBA00022801"/>
    </source>
</evidence>
<organism evidence="11 12">
    <name type="scientific">Uliginosibacterium silvisoli</name>
    <dbReference type="NCBI Taxonomy" id="3114758"/>
    <lineage>
        <taxon>Bacteria</taxon>
        <taxon>Pseudomonadati</taxon>
        <taxon>Pseudomonadota</taxon>
        <taxon>Betaproteobacteria</taxon>
        <taxon>Rhodocyclales</taxon>
        <taxon>Zoogloeaceae</taxon>
        <taxon>Uliginosibacterium</taxon>
    </lineage>
</organism>
<dbReference type="Pfam" id="PF00270">
    <property type="entry name" value="DEAD"/>
    <property type="match status" value="1"/>
</dbReference>
<evidence type="ECO:0000259" key="10">
    <source>
        <dbReference type="PROSITE" id="PS51195"/>
    </source>
</evidence>
<dbReference type="Pfam" id="PF00271">
    <property type="entry name" value="Helicase_C"/>
    <property type="match status" value="1"/>
</dbReference>
<keyword evidence="2 11" id="KW-0378">Hydrolase</keyword>
<feature type="compositionally biased region" description="Basic and acidic residues" evidence="7">
    <location>
        <begin position="401"/>
        <end position="467"/>
    </location>
</feature>
<sequence length="492" mass="53241">MSNAVENNTNSTSPDTSDSPTFASLGLAQPLLNAIHALGFTTPTPVQAAAVPAAMQGGDWMVSSKTGSGKTAAFLIPTLNVLMNEDTSKLSQAVGPRILVLCPTRELAAQVATDAINLVKQARGIRIATVVGGMPFPKQIASLRGAAVVIATPGRLLDLANRRALRLDNVACLVCDEADRMLDLGFAEDLEAIHDLCRGRSQTLMFSATFAPRIMQLASSLMNEPGRLELATAQDKHTDITQTLHWVDGFAHKRKLLAHWLADTSIDQALIFTSTQADADLLAGELEAEGHAAAALHGAMPQAVRNRRLKSLRDGRIRVLVATDVAARGIDVPTISHVINFGLPMKAEDYVHRIGRTGRAGRTGIAVTLAEYRDRSKIMAIERYTQQRIAPSEIAGLEPKPPVRREGRSDGRGFGDRPRFGDKPRSFGDKPRSFGDDRAPRSFSDRPARIFNDAKPRFNADAPRRQFGEGSSDSRPARSGSGDSRPPRRDDR</sequence>
<feature type="compositionally biased region" description="Low complexity" evidence="7">
    <location>
        <begin position="470"/>
        <end position="484"/>
    </location>
</feature>
<gene>
    <name evidence="11" type="ORF">VVD49_09210</name>
</gene>
<dbReference type="InterPro" id="IPR014014">
    <property type="entry name" value="RNA_helicase_DEAD_Q_motif"/>
</dbReference>
<evidence type="ECO:0000313" key="11">
    <source>
        <dbReference type="EMBL" id="MEC5385902.1"/>
    </source>
</evidence>
<dbReference type="GO" id="GO:0004386">
    <property type="term" value="F:helicase activity"/>
    <property type="evidence" value="ECO:0007669"/>
    <property type="project" value="UniProtKB-KW"/>
</dbReference>
<dbReference type="PROSITE" id="PS51195">
    <property type="entry name" value="Q_MOTIF"/>
    <property type="match status" value="1"/>
</dbReference>
<dbReference type="PROSITE" id="PS51192">
    <property type="entry name" value="HELICASE_ATP_BIND_1"/>
    <property type="match status" value="1"/>
</dbReference>
<dbReference type="InterPro" id="IPR044742">
    <property type="entry name" value="DEAD/DEAH_RhlB"/>
</dbReference>
<dbReference type="PROSITE" id="PS51194">
    <property type="entry name" value="HELICASE_CTER"/>
    <property type="match status" value="1"/>
</dbReference>
<dbReference type="EC" id="3.6.4.-" evidence="11"/>
<dbReference type="InterPro" id="IPR027417">
    <property type="entry name" value="P-loop_NTPase"/>
</dbReference>
<dbReference type="EMBL" id="JAYXHS010000001">
    <property type="protein sequence ID" value="MEC5385902.1"/>
    <property type="molecule type" value="Genomic_DNA"/>
</dbReference>
<evidence type="ECO:0000256" key="5">
    <source>
        <dbReference type="ARBA" id="ARBA00038437"/>
    </source>
</evidence>
<comment type="caution">
    <text evidence="11">The sequence shown here is derived from an EMBL/GenBank/DDBJ whole genome shotgun (WGS) entry which is preliminary data.</text>
</comment>
<feature type="region of interest" description="Disordered" evidence="7">
    <location>
        <begin position="1"/>
        <end position="22"/>
    </location>
</feature>
<feature type="region of interest" description="Disordered" evidence="7">
    <location>
        <begin position="392"/>
        <end position="492"/>
    </location>
</feature>
<dbReference type="SMART" id="SM00487">
    <property type="entry name" value="DEXDc"/>
    <property type="match status" value="1"/>
</dbReference>
<keyword evidence="4" id="KW-0067">ATP-binding</keyword>
<evidence type="ECO:0000256" key="4">
    <source>
        <dbReference type="ARBA" id="ARBA00022840"/>
    </source>
</evidence>
<evidence type="ECO:0000256" key="7">
    <source>
        <dbReference type="SAM" id="MobiDB-lite"/>
    </source>
</evidence>
<evidence type="ECO:0000256" key="6">
    <source>
        <dbReference type="PROSITE-ProRule" id="PRU00552"/>
    </source>
</evidence>
<feature type="domain" description="Helicase C-terminal" evidence="9">
    <location>
        <begin position="256"/>
        <end position="400"/>
    </location>
</feature>
<accession>A0ABU6K2K5</accession>
<dbReference type="Proteomes" id="UP001331561">
    <property type="component" value="Unassembled WGS sequence"/>
</dbReference>
<dbReference type="GO" id="GO:0016787">
    <property type="term" value="F:hydrolase activity"/>
    <property type="evidence" value="ECO:0007669"/>
    <property type="project" value="UniProtKB-KW"/>
</dbReference>
<dbReference type="CDD" id="cd00268">
    <property type="entry name" value="DEADc"/>
    <property type="match status" value="1"/>
</dbReference>